<dbReference type="InterPro" id="IPR043502">
    <property type="entry name" value="DNA/RNA_pol_sf"/>
</dbReference>
<dbReference type="InterPro" id="IPR012337">
    <property type="entry name" value="RNaseH-like_sf"/>
</dbReference>
<keyword evidence="3 7" id="KW-0548">Nucleotidyltransferase</keyword>
<dbReference type="EMBL" id="LHPI01000019">
    <property type="protein sequence ID" value="KOO06270.1"/>
    <property type="molecule type" value="Genomic_DNA"/>
</dbReference>
<evidence type="ECO:0000259" key="8">
    <source>
        <dbReference type="Pfam" id="PF00136"/>
    </source>
</evidence>
<dbReference type="Gene3D" id="6.10.140.1130">
    <property type="match status" value="1"/>
</dbReference>
<dbReference type="PROSITE" id="PS00116">
    <property type="entry name" value="DNA_POLYMERASE_B"/>
    <property type="match status" value="1"/>
</dbReference>
<proteinExistence type="inferred from homology"/>
<dbReference type="PANTHER" id="PTHR10322:SF23">
    <property type="entry name" value="DNA POLYMERASE DELTA CATALYTIC SUBUNIT"/>
    <property type="match status" value="1"/>
</dbReference>
<dbReference type="GO" id="GO:0003887">
    <property type="term" value="F:DNA-directed DNA polymerase activity"/>
    <property type="evidence" value="ECO:0007669"/>
    <property type="project" value="UniProtKB-KW"/>
</dbReference>
<dbReference type="CDD" id="cd05784">
    <property type="entry name" value="DNA_polB_II_exo"/>
    <property type="match status" value="1"/>
</dbReference>
<dbReference type="GO" id="GO:0008296">
    <property type="term" value="F:3'-5'-DNA exonuclease activity"/>
    <property type="evidence" value="ECO:0007669"/>
    <property type="project" value="TreeGrafter"/>
</dbReference>
<evidence type="ECO:0000256" key="7">
    <source>
        <dbReference type="RuleBase" id="RU000442"/>
    </source>
</evidence>
<dbReference type="InterPro" id="IPR006133">
    <property type="entry name" value="DNA-dir_DNA_pol_B_exonuc"/>
</dbReference>
<evidence type="ECO:0000256" key="4">
    <source>
        <dbReference type="ARBA" id="ARBA00022932"/>
    </source>
</evidence>
<dbReference type="Pfam" id="PF00136">
    <property type="entry name" value="DNA_pol_B"/>
    <property type="match status" value="1"/>
</dbReference>
<accession>A0A0M0HW17</accession>
<dbReference type="OrthoDB" id="5807460at2"/>
<gene>
    <name evidence="10" type="ORF">AKJ31_17370</name>
</gene>
<dbReference type="FunFam" id="1.10.287.690:FF:000012">
    <property type="entry name" value="DNA polymerase"/>
    <property type="match status" value="1"/>
</dbReference>
<protein>
    <recommendedName>
        <fullName evidence="7">DNA polymerase</fullName>
        <ecNumber evidence="7">2.7.7.7</ecNumber>
    </recommendedName>
</protein>
<feature type="domain" description="DNA-directed DNA polymerase family B multifunctional" evidence="8">
    <location>
        <begin position="378"/>
        <end position="758"/>
    </location>
</feature>
<keyword evidence="11" id="KW-1185">Reference proteome</keyword>
<dbReference type="Gene3D" id="3.30.420.10">
    <property type="entry name" value="Ribonuclease H-like superfamily/Ribonuclease H"/>
    <property type="match status" value="1"/>
</dbReference>
<dbReference type="GO" id="GO:0009432">
    <property type="term" value="P:SOS response"/>
    <property type="evidence" value="ECO:0007669"/>
    <property type="project" value="TreeGrafter"/>
</dbReference>
<dbReference type="FunFam" id="1.10.132.60:FF:000008">
    <property type="entry name" value="DNA polymerase"/>
    <property type="match status" value="1"/>
</dbReference>
<dbReference type="Pfam" id="PF21474">
    <property type="entry name" value="DNApolII_N"/>
    <property type="match status" value="1"/>
</dbReference>
<reference evidence="11" key="1">
    <citation type="submission" date="2015-08" db="EMBL/GenBank/DDBJ databases">
        <title>Vibrio galatheae sp. nov., a novel member of the Vibrionaceae family isolated from the Solomon Islands.</title>
        <authorList>
            <person name="Giubergia S."/>
            <person name="Machado H."/>
            <person name="Mateiu R.V."/>
            <person name="Gram L."/>
        </authorList>
    </citation>
    <scope>NUCLEOTIDE SEQUENCE [LARGE SCALE GENOMIC DNA]</scope>
    <source>
        <strain evidence="11">DSM 19134</strain>
    </source>
</reference>
<dbReference type="Gene3D" id="3.90.1600.10">
    <property type="entry name" value="Palm domain of DNA polymerase"/>
    <property type="match status" value="1"/>
</dbReference>
<dbReference type="EC" id="2.7.7.7" evidence="7"/>
<evidence type="ECO:0000256" key="2">
    <source>
        <dbReference type="ARBA" id="ARBA00022679"/>
    </source>
</evidence>
<dbReference type="InterPro" id="IPR006134">
    <property type="entry name" value="DNA-dir_DNA_pol_B_multi_dom"/>
</dbReference>
<dbReference type="InterPro" id="IPR050240">
    <property type="entry name" value="DNA_pol_type-B"/>
</dbReference>
<evidence type="ECO:0000256" key="1">
    <source>
        <dbReference type="ARBA" id="ARBA00005755"/>
    </source>
</evidence>
<dbReference type="Proteomes" id="UP000037530">
    <property type="component" value="Unassembled WGS sequence"/>
</dbReference>
<dbReference type="PANTHER" id="PTHR10322">
    <property type="entry name" value="DNA POLYMERASE CATALYTIC SUBUNIT"/>
    <property type="match status" value="1"/>
</dbReference>
<evidence type="ECO:0000313" key="10">
    <source>
        <dbReference type="EMBL" id="KOO06270.1"/>
    </source>
</evidence>
<dbReference type="RefSeq" id="WP_053410346.1">
    <property type="nucleotide sequence ID" value="NZ_LHPI01000019.1"/>
</dbReference>
<keyword evidence="5 7" id="KW-0238">DNA-binding</keyword>
<dbReference type="PATRIC" id="fig|171383.3.peg.3550"/>
<comment type="caution">
    <text evidence="10">The sequence shown here is derived from an EMBL/GenBank/DDBJ whole genome shotgun (WGS) entry which is preliminary data.</text>
</comment>
<comment type="similarity">
    <text evidence="1 7">Belongs to the DNA polymerase type-B family.</text>
</comment>
<evidence type="ECO:0000256" key="5">
    <source>
        <dbReference type="ARBA" id="ARBA00023125"/>
    </source>
</evidence>
<keyword evidence="4 7" id="KW-0239">DNA-directed DNA polymerase</keyword>
<dbReference type="GO" id="GO:0045004">
    <property type="term" value="P:DNA replication proofreading"/>
    <property type="evidence" value="ECO:0007669"/>
    <property type="project" value="TreeGrafter"/>
</dbReference>
<keyword evidence="2 7" id="KW-0808">Transferase</keyword>
<name>A0A0M0HW17_9VIBR</name>
<feature type="domain" description="DNA-directed DNA polymerase family B exonuclease" evidence="9">
    <location>
        <begin position="150"/>
        <end position="296"/>
    </location>
</feature>
<dbReference type="InterPro" id="IPR036397">
    <property type="entry name" value="RNaseH_sf"/>
</dbReference>
<dbReference type="Gene3D" id="1.10.132.60">
    <property type="entry name" value="DNA polymerase family B, C-terminal domain"/>
    <property type="match status" value="1"/>
</dbReference>
<dbReference type="FunFam" id="3.90.1600.10:FF:000030">
    <property type="entry name" value="DNA polymerase II"/>
    <property type="match status" value="1"/>
</dbReference>
<dbReference type="SMART" id="SM00486">
    <property type="entry name" value="POLBc"/>
    <property type="match status" value="1"/>
</dbReference>
<dbReference type="InterPro" id="IPR023211">
    <property type="entry name" value="DNA_pol_palm_dom_sf"/>
</dbReference>
<evidence type="ECO:0000259" key="9">
    <source>
        <dbReference type="Pfam" id="PF03104"/>
    </source>
</evidence>
<dbReference type="NCBIfam" id="NF004421">
    <property type="entry name" value="PRK05762.1-2"/>
    <property type="match status" value="1"/>
</dbReference>
<evidence type="ECO:0000256" key="3">
    <source>
        <dbReference type="ARBA" id="ARBA00022695"/>
    </source>
</evidence>
<dbReference type="Pfam" id="PF03104">
    <property type="entry name" value="DNA_pol_B_exo1"/>
    <property type="match status" value="1"/>
</dbReference>
<dbReference type="STRING" id="171383.AKJ31_17370"/>
<dbReference type="InterPro" id="IPR017964">
    <property type="entry name" value="DNA-dir_DNA_pol_B_CS"/>
</dbReference>
<dbReference type="SUPFAM" id="SSF56672">
    <property type="entry name" value="DNA/RNA polymerases"/>
    <property type="match status" value="1"/>
</dbReference>
<comment type="catalytic activity">
    <reaction evidence="6 7">
        <text>DNA(n) + a 2'-deoxyribonucleoside 5'-triphosphate = DNA(n+1) + diphosphate</text>
        <dbReference type="Rhea" id="RHEA:22508"/>
        <dbReference type="Rhea" id="RHEA-COMP:17339"/>
        <dbReference type="Rhea" id="RHEA-COMP:17340"/>
        <dbReference type="ChEBI" id="CHEBI:33019"/>
        <dbReference type="ChEBI" id="CHEBI:61560"/>
        <dbReference type="ChEBI" id="CHEBI:173112"/>
        <dbReference type="EC" id="2.7.7.7"/>
    </reaction>
</comment>
<dbReference type="PRINTS" id="PR00106">
    <property type="entry name" value="DNAPOLB"/>
</dbReference>
<dbReference type="GO" id="GO:0000166">
    <property type="term" value="F:nucleotide binding"/>
    <property type="evidence" value="ECO:0007669"/>
    <property type="project" value="InterPro"/>
</dbReference>
<dbReference type="Gene3D" id="1.10.287.690">
    <property type="entry name" value="Helix hairpin bin"/>
    <property type="match status" value="1"/>
</dbReference>
<dbReference type="InterPro" id="IPR006172">
    <property type="entry name" value="DNA-dir_DNA_pol_B"/>
</dbReference>
<dbReference type="GO" id="GO:0003677">
    <property type="term" value="F:DNA binding"/>
    <property type="evidence" value="ECO:0007669"/>
    <property type="project" value="UniProtKB-KW"/>
</dbReference>
<dbReference type="SUPFAM" id="SSF53098">
    <property type="entry name" value="Ribonuclease H-like"/>
    <property type="match status" value="1"/>
</dbReference>
<dbReference type="InterPro" id="IPR042087">
    <property type="entry name" value="DNA_pol_B_thumb"/>
</dbReference>
<organism evidence="10 11">
    <name type="scientific">Vibrio hepatarius</name>
    <dbReference type="NCBI Taxonomy" id="171383"/>
    <lineage>
        <taxon>Bacteria</taxon>
        <taxon>Pseudomonadati</taxon>
        <taxon>Pseudomonadota</taxon>
        <taxon>Gammaproteobacteria</taxon>
        <taxon>Vibrionales</taxon>
        <taxon>Vibrionaceae</taxon>
        <taxon>Vibrio</taxon>
        <taxon>Vibrio oreintalis group</taxon>
    </lineage>
</organism>
<keyword evidence="7" id="KW-0235">DNA replication</keyword>
<dbReference type="AlphaFoldDB" id="A0A0M0HW17"/>
<evidence type="ECO:0000313" key="11">
    <source>
        <dbReference type="Proteomes" id="UP000037530"/>
    </source>
</evidence>
<dbReference type="Gene3D" id="2.40.50.590">
    <property type="match status" value="2"/>
</dbReference>
<dbReference type="CDD" id="cd05537">
    <property type="entry name" value="POLBc_Pol_II"/>
    <property type="match status" value="1"/>
</dbReference>
<evidence type="ECO:0000256" key="6">
    <source>
        <dbReference type="ARBA" id="ARBA00049244"/>
    </source>
</evidence>
<sequence length="787" mass="89917">MTINQGFLLTRQARDVSGTTNIDLWLATEQGPAQLIIEGEKPVFFVLQQDTALIEEQIANMAIPAELKPLPLHSFDSEPLAACYCATVKDAQALSQALKLQELLVLEDDIRLADRYLMERFIKGSVEFTGTGQSRNGYQRITNVKCRQGDYTPQLKVVSLDIECSEKGILYSIGLDSPLDSRVIMIGEPQPAETSIEWVKDERELLLAMVNWFKLFDPDVIIGWNVIDFDFRLLHKRAEWNKLKLYIGRGNQASYFRTSNTTQQGFISIPGRVVMDGIDTLKTATYHFRSWSLESVSQELLGEGKQIHNVHDRMDEINQMFKNDKPSLAKYNLQDCVLVNKIFAHTHLLEFAIERSRLTGVELDRVGGSVAAFTNLYLPQIHRAGYVAPNLHPENWIASPGGYVMDSIPNLYDSVLVLDFKSLYPSIIRSFLIDPMGLIEGLKLEIGKADNQAVPGFRGGQFDRRKHFLPKMIEDLWAARDVAKKNNEKAFSQAIKIIMNSFYGVLGSSGCRFFDTRLASSITMRGHEIMKQTKRLIEDKGYQVIYGDTDSTFVSLNGQFSQQEADKVGNQLVEHINQWWTQHLKQEYNLTSILELEYETHYRKFLMPTIRGQETGSKKRYAGLIGEGEQKRIVFKGLESARTDWTPLAQRFQSNLYSMVFHDQDPSEYVRDTVERTLAGEFDDELVYQKRLRRKLHEYQKNIPPQVRAARMADEINAQLGRPLQYQSKGRIEYLITVSGPEPKEYLKSTIDYQHYIDKQLKPVAEAILPFIGLDFTSLSEPQLGLF</sequence>